<dbReference type="AlphaFoldDB" id="A0A381PGE1"/>
<sequence length="683" mass="73016">MLVKTKPMPLKVTPTPLPMKMKPRKRPSPKPSMPTLHPRARTLQVPGLSIIALLALFACAGPRVPVGFPDVEAEPVVEPVVEPDPGEPSIEIGLYTTGQEAEFALLLPQAQSALDAQDFDFAEARALEVEAEFGTVPGSAYALWIHARAAEGLGKPEEALDLVRRFRTYLTKNDQRLPEMALLEGDALLTLGRTAEAVAAWLPAQDEPVSEESFSRVEGQVQDLTESELVELVDSGEGIVAPVLAEYAFRQYTSGVAGSARRTAARALDYGATGRAELLALAVLSGDVSEFFIKTRLGAILPTSGSPSLRQFADGIEEGIRVALEMFGQAGGIRAETELVIQDSGGDIIGARIAFSGMETSDVLGVIGPLQEGALAEVAAQVQGPLAVISPTSPVVPEGSTGVYSLSSADPGAARALARYAISSDLYTAVVIYPESTDGAYEARAFSEAFQSYGGLLLDEISYPTGAFFFEEQLRRAEALLPDVLVLPLPARDVEVLAPQVTFYGLDSLEIRILGTNGWREEAMLSRVDTRYTNGVVTASPQPAEGQSDGYLRFVESYESYYQRTLPDQVPALGYDAAGLLLEGIRRGASTQAELLETLETMPAFSGATGRLFVDDGRVVRDHFMGCLQDGQVLNLPDGARADPILSPPLRDPETDSIPEGALDRVIGFRCPVTLVPSVPASR</sequence>
<gene>
    <name evidence="4" type="ORF">METZ01_LOCUS18935</name>
</gene>
<name>A0A381PGE1_9ZZZZ</name>
<feature type="region of interest" description="Disordered" evidence="2">
    <location>
        <begin position="1"/>
        <end position="36"/>
    </location>
</feature>
<dbReference type="SUPFAM" id="SSF48452">
    <property type="entry name" value="TPR-like"/>
    <property type="match status" value="1"/>
</dbReference>
<protein>
    <recommendedName>
        <fullName evidence="3">Leucine-binding protein domain-containing protein</fullName>
    </recommendedName>
</protein>
<dbReference type="InterPro" id="IPR051010">
    <property type="entry name" value="BCAA_transport"/>
</dbReference>
<accession>A0A381PGE1</accession>
<reference evidence="4" key="1">
    <citation type="submission" date="2018-05" db="EMBL/GenBank/DDBJ databases">
        <authorList>
            <person name="Lanie J.A."/>
            <person name="Ng W.-L."/>
            <person name="Kazmierczak K.M."/>
            <person name="Andrzejewski T.M."/>
            <person name="Davidsen T.M."/>
            <person name="Wayne K.J."/>
            <person name="Tettelin H."/>
            <person name="Glass J.I."/>
            <person name="Rusch D."/>
            <person name="Podicherti R."/>
            <person name="Tsui H.-C.T."/>
            <person name="Winkler M.E."/>
        </authorList>
    </citation>
    <scope>NUCLEOTIDE SEQUENCE</scope>
</reference>
<dbReference type="InterPro" id="IPR011990">
    <property type="entry name" value="TPR-like_helical_dom_sf"/>
</dbReference>
<dbReference type="Pfam" id="PF13458">
    <property type="entry name" value="Peripla_BP_6"/>
    <property type="match status" value="1"/>
</dbReference>
<evidence type="ECO:0000259" key="3">
    <source>
        <dbReference type="Pfam" id="PF13458"/>
    </source>
</evidence>
<dbReference type="PANTHER" id="PTHR30483:SF6">
    <property type="entry name" value="PERIPLASMIC BINDING PROTEIN OF ABC TRANSPORTER FOR NATURAL AMINO ACIDS"/>
    <property type="match status" value="1"/>
</dbReference>
<dbReference type="InterPro" id="IPR028082">
    <property type="entry name" value="Peripla_BP_I"/>
</dbReference>
<dbReference type="InterPro" id="IPR028081">
    <property type="entry name" value="Leu-bd"/>
</dbReference>
<feature type="domain" description="Leucine-binding protein" evidence="3">
    <location>
        <begin position="296"/>
        <end position="627"/>
    </location>
</feature>
<dbReference type="EMBL" id="UINC01000975">
    <property type="protein sequence ID" value="SUZ66081.1"/>
    <property type="molecule type" value="Genomic_DNA"/>
</dbReference>
<keyword evidence="1" id="KW-0732">Signal</keyword>
<evidence type="ECO:0000256" key="1">
    <source>
        <dbReference type="ARBA" id="ARBA00022729"/>
    </source>
</evidence>
<organism evidence="4">
    <name type="scientific">marine metagenome</name>
    <dbReference type="NCBI Taxonomy" id="408172"/>
    <lineage>
        <taxon>unclassified sequences</taxon>
        <taxon>metagenomes</taxon>
        <taxon>ecological metagenomes</taxon>
    </lineage>
</organism>
<proteinExistence type="predicted"/>
<dbReference type="Gene3D" id="3.40.50.2300">
    <property type="match status" value="2"/>
</dbReference>
<evidence type="ECO:0000313" key="4">
    <source>
        <dbReference type="EMBL" id="SUZ66081.1"/>
    </source>
</evidence>
<evidence type="ECO:0000256" key="2">
    <source>
        <dbReference type="SAM" id="MobiDB-lite"/>
    </source>
</evidence>
<dbReference type="PANTHER" id="PTHR30483">
    <property type="entry name" value="LEUCINE-SPECIFIC-BINDING PROTEIN"/>
    <property type="match status" value="1"/>
</dbReference>
<dbReference type="SUPFAM" id="SSF53822">
    <property type="entry name" value="Periplasmic binding protein-like I"/>
    <property type="match status" value="1"/>
</dbReference>